<proteinExistence type="predicted"/>
<reference evidence="2" key="1">
    <citation type="journal article" date="2019" name="MBio">
        <title>Virus Genomes from Deep Sea Sediments Expand the Ocean Megavirome and Support Independent Origins of Viral Gigantism.</title>
        <authorList>
            <person name="Backstrom D."/>
            <person name="Yutin N."/>
            <person name="Jorgensen S.L."/>
            <person name="Dharamshi J."/>
            <person name="Homa F."/>
            <person name="Zaremba-Niedwiedzka K."/>
            <person name="Spang A."/>
            <person name="Wolf Y.I."/>
            <person name="Koonin E.V."/>
            <person name="Ettema T.J."/>
        </authorList>
    </citation>
    <scope>NUCLEOTIDE SEQUENCE</scope>
</reference>
<sequence length="179" mass="21311">MHLILDMDKTLIWGTSWGDPIEPRPFLQPFLRYCFQNFETVSIWTAATRDWFATANVSVFCPILTALNAERESEEPYSFFFVYTKKHTDFNQVKNLEKVWTNEEMPHTRENTLTIDDKQYSYEKNPDHVVLVDPWCGLEHEKEDDELVHLMDYLTLLQEKQSQGDDIFSMNKTDWKTKM</sequence>
<dbReference type="Gene3D" id="3.40.50.1000">
    <property type="entry name" value="HAD superfamily/HAD-like"/>
    <property type="match status" value="1"/>
</dbReference>
<dbReference type="SUPFAM" id="SSF56784">
    <property type="entry name" value="HAD-like"/>
    <property type="match status" value="1"/>
</dbReference>
<gene>
    <name evidence="2" type="ORF">LCPAC304_01210</name>
</gene>
<dbReference type="EMBL" id="MK500565">
    <property type="protein sequence ID" value="QBK91783.1"/>
    <property type="molecule type" value="Genomic_DNA"/>
</dbReference>
<dbReference type="SMART" id="SM00577">
    <property type="entry name" value="CPDc"/>
    <property type="match status" value="1"/>
</dbReference>
<evidence type="ECO:0000313" key="2">
    <source>
        <dbReference type="EMBL" id="QBK91783.1"/>
    </source>
</evidence>
<evidence type="ECO:0000259" key="1">
    <source>
        <dbReference type="PROSITE" id="PS50969"/>
    </source>
</evidence>
<accession>A0A481Z7C3</accession>
<dbReference type="Pfam" id="PF03031">
    <property type="entry name" value="NIF"/>
    <property type="match status" value="1"/>
</dbReference>
<feature type="domain" description="FCP1 homology" evidence="1">
    <location>
        <begin position="1"/>
        <end position="157"/>
    </location>
</feature>
<dbReference type="InterPro" id="IPR050365">
    <property type="entry name" value="TIM50"/>
</dbReference>
<protein>
    <submittedName>
        <fullName evidence="2">Ctd-like (NLI interacting factor-like) phosphatase</fullName>
    </submittedName>
</protein>
<dbReference type="InterPro" id="IPR004274">
    <property type="entry name" value="FCP1_dom"/>
</dbReference>
<organism evidence="2">
    <name type="scientific">Pithovirus LCPAC304</name>
    <dbReference type="NCBI Taxonomy" id="2506594"/>
    <lineage>
        <taxon>Viruses</taxon>
        <taxon>Pithoviruses</taxon>
    </lineage>
</organism>
<name>A0A481Z7C3_9VIRU</name>
<dbReference type="InterPro" id="IPR036412">
    <property type="entry name" value="HAD-like_sf"/>
</dbReference>
<dbReference type="PROSITE" id="PS50969">
    <property type="entry name" value="FCP1"/>
    <property type="match status" value="1"/>
</dbReference>
<dbReference type="InterPro" id="IPR023214">
    <property type="entry name" value="HAD_sf"/>
</dbReference>
<dbReference type="PANTHER" id="PTHR12210">
    <property type="entry name" value="DULLARD PROTEIN PHOSPHATASE"/>
    <property type="match status" value="1"/>
</dbReference>